<feature type="compositionally biased region" description="Low complexity" evidence="4">
    <location>
        <begin position="303"/>
        <end position="314"/>
    </location>
</feature>
<feature type="region of interest" description="Disordered" evidence="4">
    <location>
        <begin position="290"/>
        <end position="317"/>
    </location>
</feature>
<feature type="compositionally biased region" description="Low complexity" evidence="4">
    <location>
        <begin position="190"/>
        <end position="210"/>
    </location>
</feature>
<dbReference type="InterPro" id="IPR035979">
    <property type="entry name" value="RBD_domain_sf"/>
</dbReference>
<accession>A0A4U0UZW9</accession>
<evidence type="ECO:0000256" key="1">
    <source>
        <dbReference type="ARBA" id="ARBA00022553"/>
    </source>
</evidence>
<feature type="region of interest" description="Disordered" evidence="4">
    <location>
        <begin position="29"/>
        <end position="50"/>
    </location>
</feature>
<dbReference type="SMART" id="SM00360">
    <property type="entry name" value="RRM"/>
    <property type="match status" value="2"/>
</dbReference>
<keyword evidence="1" id="KW-0597">Phosphoprotein</keyword>
<dbReference type="PROSITE" id="PS50102">
    <property type="entry name" value="RRM"/>
    <property type="match status" value="1"/>
</dbReference>
<dbReference type="PANTHER" id="PTHR10501">
    <property type="entry name" value="U1 SMALL NUCLEAR RIBONUCLEOPROTEIN A/U2 SMALL NUCLEAR RIBONUCLEOPROTEIN B"/>
    <property type="match status" value="1"/>
</dbReference>
<dbReference type="InterPro" id="IPR000504">
    <property type="entry name" value="RRM_dom"/>
</dbReference>
<keyword evidence="2 3" id="KW-0694">RNA-binding</keyword>
<name>A0A4U0UZW9_9PEZI</name>
<dbReference type="Proteomes" id="UP000310066">
    <property type="component" value="Unassembled WGS sequence"/>
</dbReference>
<dbReference type="GO" id="GO:0003723">
    <property type="term" value="F:RNA binding"/>
    <property type="evidence" value="ECO:0007669"/>
    <property type="project" value="UniProtKB-UniRule"/>
</dbReference>
<dbReference type="STRING" id="329885.A0A4U0UZW9"/>
<evidence type="ECO:0000256" key="4">
    <source>
        <dbReference type="SAM" id="MobiDB-lite"/>
    </source>
</evidence>
<protein>
    <recommendedName>
        <fullName evidence="5">RRM domain-containing protein</fullName>
    </recommendedName>
</protein>
<dbReference type="FunFam" id="3.30.70.330:FF:000089">
    <property type="entry name" value="RNA binding protein"/>
    <property type="match status" value="1"/>
</dbReference>
<proteinExistence type="predicted"/>
<dbReference type="AlphaFoldDB" id="A0A4U0UZW9"/>
<dbReference type="OrthoDB" id="431169at2759"/>
<feature type="domain" description="RRM" evidence="5">
    <location>
        <begin position="383"/>
        <end position="460"/>
    </location>
</feature>
<dbReference type="Gene3D" id="3.30.70.330">
    <property type="match status" value="1"/>
</dbReference>
<gene>
    <name evidence="6" type="ORF">B0A54_08267</name>
</gene>
<organism evidence="6 7">
    <name type="scientific">Friedmanniomyces endolithicus</name>
    <dbReference type="NCBI Taxonomy" id="329885"/>
    <lineage>
        <taxon>Eukaryota</taxon>
        <taxon>Fungi</taxon>
        <taxon>Dikarya</taxon>
        <taxon>Ascomycota</taxon>
        <taxon>Pezizomycotina</taxon>
        <taxon>Dothideomycetes</taxon>
        <taxon>Dothideomycetidae</taxon>
        <taxon>Mycosphaerellales</taxon>
        <taxon>Teratosphaeriaceae</taxon>
        <taxon>Friedmanniomyces</taxon>
    </lineage>
</organism>
<dbReference type="Pfam" id="PF00076">
    <property type="entry name" value="RRM_1"/>
    <property type="match status" value="1"/>
</dbReference>
<evidence type="ECO:0000313" key="6">
    <source>
        <dbReference type="EMBL" id="TKA41840.1"/>
    </source>
</evidence>
<evidence type="ECO:0000256" key="2">
    <source>
        <dbReference type="ARBA" id="ARBA00022884"/>
    </source>
</evidence>
<dbReference type="CDD" id="cd12245">
    <property type="entry name" value="RRM_scw1_like"/>
    <property type="match status" value="1"/>
</dbReference>
<comment type="caution">
    <text evidence="6">The sequence shown here is derived from an EMBL/GenBank/DDBJ whole genome shotgun (WGS) entry which is preliminary data.</text>
</comment>
<evidence type="ECO:0000313" key="7">
    <source>
        <dbReference type="Proteomes" id="UP000310066"/>
    </source>
</evidence>
<dbReference type="SUPFAM" id="SSF54928">
    <property type="entry name" value="RNA-binding domain, RBD"/>
    <property type="match status" value="1"/>
</dbReference>
<dbReference type="InterPro" id="IPR012677">
    <property type="entry name" value="Nucleotide-bd_a/b_plait_sf"/>
</dbReference>
<sequence length="575" mass="60919">MGNPSPLMNGRAYTTSHVFTRAAYESMGAPPPDSMLRRESYGKSEQHYHGGSFNVERHGYERSFAGPVPTLPTSSSDPSALLDTRPAAIIIRRLPRGISSEALGSMLIFAGDLIGTDFIRSPYAEDGRFATAIARFRSAAGAFEAQQKLNGKPNTTKEASMIVEMEDSSMARSFERRKTVDGMGTRTQNSSASSGGSISGPPSGRSRFGSTFQSGDMASPPLPTPGSGSSADFPMPETSAHFQNLFSPQSPLTNGVHDYRMSGKSTINNDSADDETGELLKDPVAYAKNGQQSITRRPTNPHSLSSRFGSLSLSTGDGGVGSMGSPQAGGMISPRNAGNMQSPTNAMSPTAFREAGANGGMSANNPRPQYPPVNPADQNPPCNTLYVGNLPIDTSEDELKAIFSRQRGYKRLCFRTKQNGPMCFVEFEDIGFATRALHELYGHPLHNSVKGGIRLSFSKNPLGVRANMAGGLLKGPMHSMPPGLSGMVNGQNFSSVSGPPPGLGSPPGQMGGIGYRAPLMASEGMFSNPFGLSMLPEFVDQLGPRAMSGGIPPQMGSATFTRDGRNGYADYVLGR</sequence>
<evidence type="ECO:0000256" key="3">
    <source>
        <dbReference type="PROSITE-ProRule" id="PRU00176"/>
    </source>
</evidence>
<dbReference type="EMBL" id="NAJP01000026">
    <property type="protein sequence ID" value="TKA41840.1"/>
    <property type="molecule type" value="Genomic_DNA"/>
</dbReference>
<feature type="compositionally biased region" description="Polar residues" evidence="4">
    <location>
        <begin position="290"/>
        <end position="302"/>
    </location>
</feature>
<feature type="compositionally biased region" description="Basic and acidic residues" evidence="4">
    <location>
        <begin position="35"/>
        <end position="48"/>
    </location>
</feature>
<reference evidence="6 7" key="1">
    <citation type="submission" date="2017-03" db="EMBL/GenBank/DDBJ databases">
        <title>Genomes of endolithic fungi from Antarctica.</title>
        <authorList>
            <person name="Coleine C."/>
            <person name="Masonjones S."/>
            <person name="Stajich J.E."/>
        </authorList>
    </citation>
    <scope>NUCLEOTIDE SEQUENCE [LARGE SCALE GENOMIC DNA]</scope>
    <source>
        <strain evidence="6 7">CCFEE 5311</strain>
    </source>
</reference>
<feature type="region of interest" description="Disordered" evidence="4">
    <location>
        <begin position="167"/>
        <end position="238"/>
    </location>
</feature>
<feature type="region of interest" description="Disordered" evidence="4">
    <location>
        <begin position="251"/>
        <end position="276"/>
    </location>
</feature>
<evidence type="ECO:0000259" key="5">
    <source>
        <dbReference type="PROSITE" id="PS50102"/>
    </source>
</evidence>